<proteinExistence type="predicted"/>
<dbReference type="EMBL" id="CM040470">
    <property type="protein sequence ID" value="MCI4387932.1"/>
    <property type="molecule type" value="Genomic_DNA"/>
</dbReference>
<name>A0ACC5X9V1_PANGG</name>
<evidence type="ECO:0000313" key="1">
    <source>
        <dbReference type="EMBL" id="MCI4387932.1"/>
    </source>
</evidence>
<protein>
    <submittedName>
        <fullName evidence="1">Uncharacterized protein</fullName>
    </submittedName>
</protein>
<sequence length="83" mass="9498">CVSVQKHCDRRHLGQCGRSFGYVRSANQKTRSQHELLKASGVRSLVRESNAEGDSAEQITERKKDKGRKREKKDREKGSVEKK</sequence>
<keyword evidence="2" id="KW-1185">Reference proteome</keyword>
<evidence type="ECO:0000313" key="2">
    <source>
        <dbReference type="Proteomes" id="UP000829447"/>
    </source>
</evidence>
<gene>
    <name evidence="1" type="ORF">PGIGA_G00079820</name>
</gene>
<feature type="non-terminal residue" evidence="1">
    <location>
        <position position="1"/>
    </location>
</feature>
<comment type="caution">
    <text evidence="1">The sequence shown here is derived from an EMBL/GenBank/DDBJ whole genome shotgun (WGS) entry which is preliminary data.</text>
</comment>
<accession>A0ACC5X9V1</accession>
<organism evidence="1 2">
    <name type="scientific">Pangasianodon gigas</name>
    <name type="common">Mekong giant catfish</name>
    <name type="synonym">Pangasius gigas</name>
    <dbReference type="NCBI Taxonomy" id="30993"/>
    <lineage>
        <taxon>Eukaryota</taxon>
        <taxon>Metazoa</taxon>
        <taxon>Chordata</taxon>
        <taxon>Craniata</taxon>
        <taxon>Vertebrata</taxon>
        <taxon>Euteleostomi</taxon>
        <taxon>Actinopterygii</taxon>
        <taxon>Neopterygii</taxon>
        <taxon>Teleostei</taxon>
        <taxon>Ostariophysi</taxon>
        <taxon>Siluriformes</taxon>
        <taxon>Pangasiidae</taxon>
        <taxon>Pangasianodon</taxon>
    </lineage>
</organism>
<dbReference type="Proteomes" id="UP000829447">
    <property type="component" value="Linkage Group LG17"/>
</dbReference>
<reference evidence="1 2" key="1">
    <citation type="journal article" date="2022" name="bioRxiv">
        <title>An ancient truncated duplication of the anti-Mullerian hormone receptor type 2 gene is a potential conserved master sex determinant in the Pangasiidae catfish family.</title>
        <authorList>
            <person name="Wen M."/>
            <person name="Pan Q."/>
            <person name="Jouanno E."/>
            <person name="Montfort J."/>
            <person name="Zahm M."/>
            <person name="Cabau C."/>
            <person name="Klopp C."/>
            <person name="Iampietro C."/>
            <person name="Roques C."/>
            <person name="Bouchez O."/>
            <person name="Castinel A."/>
            <person name="Donnadieu C."/>
            <person name="Parrinello H."/>
            <person name="Poncet C."/>
            <person name="Belmonte E."/>
            <person name="Gautier V."/>
            <person name="Avarre J.-C."/>
            <person name="Dugue R."/>
            <person name="Gustiano R."/>
            <person name="Ha T.T.T."/>
            <person name="Campet M."/>
            <person name="Sriphairoj K."/>
            <person name="Ribolli J."/>
            <person name="de Almeida F.L."/>
            <person name="Desvignes T."/>
            <person name="Postlethwait J.H."/>
            <person name="Bucao C.F."/>
            <person name="Robinson-Rechavi M."/>
            <person name="Bobe J."/>
            <person name="Herpin A."/>
            <person name="Guiguen Y."/>
        </authorList>
    </citation>
    <scope>NUCLEOTIDE SEQUENCE [LARGE SCALE GENOMIC DNA]</scope>
    <source>
        <strain evidence="1">YG-Dec2019</strain>
    </source>
</reference>